<gene>
    <name evidence="1" type="ORF">IAA67_03295</name>
</gene>
<accession>A0A9D0Z505</accession>
<evidence type="ECO:0000313" key="2">
    <source>
        <dbReference type="Proteomes" id="UP000886874"/>
    </source>
</evidence>
<dbReference type="Proteomes" id="UP000886874">
    <property type="component" value="Unassembled WGS sequence"/>
</dbReference>
<evidence type="ECO:0000313" key="1">
    <source>
        <dbReference type="EMBL" id="HIQ69341.1"/>
    </source>
</evidence>
<organism evidence="1 2">
    <name type="scientific">Candidatus Avoscillospira stercorigallinarum</name>
    <dbReference type="NCBI Taxonomy" id="2840708"/>
    <lineage>
        <taxon>Bacteria</taxon>
        <taxon>Bacillati</taxon>
        <taxon>Bacillota</taxon>
        <taxon>Clostridia</taxon>
        <taxon>Eubacteriales</taxon>
        <taxon>Oscillospiraceae</taxon>
        <taxon>Oscillospiraceae incertae sedis</taxon>
        <taxon>Candidatus Avoscillospira</taxon>
    </lineage>
</organism>
<comment type="caution">
    <text evidence="1">The sequence shown here is derived from an EMBL/GenBank/DDBJ whole genome shotgun (WGS) entry which is preliminary data.</text>
</comment>
<dbReference type="EMBL" id="DVFN01000051">
    <property type="protein sequence ID" value="HIQ69341.1"/>
    <property type="molecule type" value="Genomic_DNA"/>
</dbReference>
<name>A0A9D0Z505_9FIRM</name>
<protein>
    <submittedName>
        <fullName evidence="1">Uncharacterized protein</fullName>
    </submittedName>
</protein>
<sequence length="136" mass="15357">MCDFPYEDQARSGLPVPDGLDLADTAVYMALRGLYAYYQLGMISREAAVAEKKRLKKLAADIRRQREYQCFLADQRRYLLQYTEAARSQFRLDPTVEHGYELCAAIDNAKGAYARHEQRKKELAARVGAGDSTDGA</sequence>
<reference evidence="1" key="1">
    <citation type="submission" date="2020-10" db="EMBL/GenBank/DDBJ databases">
        <authorList>
            <person name="Gilroy R."/>
        </authorList>
    </citation>
    <scope>NUCLEOTIDE SEQUENCE</scope>
    <source>
        <strain evidence="1">ChiSjej2B20-13462</strain>
    </source>
</reference>
<reference evidence="1" key="2">
    <citation type="journal article" date="2021" name="PeerJ">
        <title>Extensive microbial diversity within the chicken gut microbiome revealed by metagenomics and culture.</title>
        <authorList>
            <person name="Gilroy R."/>
            <person name="Ravi A."/>
            <person name="Getino M."/>
            <person name="Pursley I."/>
            <person name="Horton D.L."/>
            <person name="Alikhan N.F."/>
            <person name="Baker D."/>
            <person name="Gharbi K."/>
            <person name="Hall N."/>
            <person name="Watson M."/>
            <person name="Adriaenssens E.M."/>
            <person name="Foster-Nyarko E."/>
            <person name="Jarju S."/>
            <person name="Secka A."/>
            <person name="Antonio M."/>
            <person name="Oren A."/>
            <person name="Chaudhuri R.R."/>
            <person name="La Ragione R."/>
            <person name="Hildebrand F."/>
            <person name="Pallen M.J."/>
        </authorList>
    </citation>
    <scope>NUCLEOTIDE SEQUENCE</scope>
    <source>
        <strain evidence="1">ChiSjej2B20-13462</strain>
    </source>
</reference>
<dbReference type="AlphaFoldDB" id="A0A9D0Z505"/>
<proteinExistence type="predicted"/>